<comment type="caution">
    <text evidence="1">The sequence shown here is derived from an EMBL/GenBank/DDBJ whole genome shotgun (WGS) entry which is preliminary data.</text>
</comment>
<gene>
    <name evidence="1" type="ORF">AB1Y20_010824</name>
</gene>
<reference evidence="1 2" key="1">
    <citation type="journal article" date="2024" name="Science">
        <title>Giant polyketide synthase enzymes in the biosynthesis of giant marine polyether toxins.</title>
        <authorList>
            <person name="Fallon T.R."/>
            <person name="Shende V.V."/>
            <person name="Wierzbicki I.H."/>
            <person name="Pendleton A.L."/>
            <person name="Watervoot N.F."/>
            <person name="Auber R.P."/>
            <person name="Gonzalez D.J."/>
            <person name="Wisecaver J.H."/>
            <person name="Moore B.S."/>
        </authorList>
    </citation>
    <scope>NUCLEOTIDE SEQUENCE [LARGE SCALE GENOMIC DNA]</scope>
    <source>
        <strain evidence="1 2">12B1</strain>
    </source>
</reference>
<dbReference type="Gene3D" id="3.90.550.50">
    <property type="match status" value="1"/>
</dbReference>
<accession>A0AB34ISX4</accession>
<evidence type="ECO:0000313" key="1">
    <source>
        <dbReference type="EMBL" id="KAL1504418.1"/>
    </source>
</evidence>
<dbReference type="EMBL" id="JBGBPQ010000020">
    <property type="protein sequence ID" value="KAL1504418.1"/>
    <property type="molecule type" value="Genomic_DNA"/>
</dbReference>
<dbReference type="Proteomes" id="UP001515480">
    <property type="component" value="Unassembled WGS sequence"/>
</dbReference>
<organism evidence="1 2">
    <name type="scientific">Prymnesium parvum</name>
    <name type="common">Toxic golden alga</name>
    <dbReference type="NCBI Taxonomy" id="97485"/>
    <lineage>
        <taxon>Eukaryota</taxon>
        <taxon>Haptista</taxon>
        <taxon>Haptophyta</taxon>
        <taxon>Prymnesiophyceae</taxon>
        <taxon>Prymnesiales</taxon>
        <taxon>Prymnesiaceae</taxon>
        <taxon>Prymnesium</taxon>
    </lineage>
</organism>
<keyword evidence="2" id="KW-1185">Reference proteome</keyword>
<evidence type="ECO:0000313" key="2">
    <source>
        <dbReference type="Proteomes" id="UP001515480"/>
    </source>
</evidence>
<sequence length="429" mass="48051">MAEGGAAAPYVLLGVMSNPTKPVLREQWREWSGRFATAGRQVHVRYVFGETIYKPHVDPAQRTEALLASAAGGKAEADLLFVEGRERLPHVGVVTEKSGTFWRAAVAIDAHARWFCKCDDDTLVHLDRLHATLRYIEGKHRGLPVYFGHMKWRGWDVGRRFQACGGTWGDAPKTAEDILHGGVLHGATRYPSCPHAAGPYAYMSGGMVCMSRPLAQRMHDDRHFAAFLRDARARNTHGVPCKRPRACAAQPEATHMWHHEDAGVGYNVFRAVVAQNASMAYIPVPAHYNDPGIIERSSPLDANDQYWSTRAIFTHGIKTRAHYRTLQQRWNLSRPQAAHDLRCYPCDQLPPGTNKHYGHWAWARVPCPGTHDGDVEAAGVGRWCHVEPREHFTCCTFPWDIPADIKAEAKARLRDAKPRAARRGMKRVG</sequence>
<name>A0AB34ISX4_PRYPA</name>
<proteinExistence type="predicted"/>
<protein>
    <recommendedName>
        <fullName evidence="3">Hexosyltransferase</fullName>
    </recommendedName>
</protein>
<evidence type="ECO:0008006" key="3">
    <source>
        <dbReference type="Google" id="ProtNLM"/>
    </source>
</evidence>
<dbReference type="AlphaFoldDB" id="A0AB34ISX4"/>